<dbReference type="Pfam" id="PF13449">
    <property type="entry name" value="Phytase-like"/>
    <property type="match status" value="1"/>
</dbReference>
<dbReference type="InterPro" id="IPR027372">
    <property type="entry name" value="Phytase-like_dom"/>
</dbReference>
<comment type="caution">
    <text evidence="2">The sequence shown here is derived from an EMBL/GenBank/DDBJ whole genome shotgun (WGS) entry which is preliminary data.</text>
</comment>
<keyword evidence="3" id="KW-1185">Reference proteome</keyword>
<dbReference type="Proteomes" id="UP001222770">
    <property type="component" value="Unassembled WGS sequence"/>
</dbReference>
<dbReference type="RefSeq" id="WP_277276735.1">
    <property type="nucleotide sequence ID" value="NZ_JAROCY010000006.1"/>
</dbReference>
<organism evidence="2 3">
    <name type="scientific">Novosphingobium cyanobacteriorum</name>
    <dbReference type="NCBI Taxonomy" id="3024215"/>
    <lineage>
        <taxon>Bacteria</taxon>
        <taxon>Pseudomonadati</taxon>
        <taxon>Pseudomonadota</taxon>
        <taxon>Alphaproteobacteria</taxon>
        <taxon>Sphingomonadales</taxon>
        <taxon>Sphingomonadaceae</taxon>
        <taxon>Novosphingobium</taxon>
    </lineage>
</organism>
<protein>
    <submittedName>
        <fullName evidence="2">Esterase-like activity of phytase family protein</fullName>
    </submittedName>
</protein>
<proteinExistence type="predicted"/>
<evidence type="ECO:0000313" key="2">
    <source>
        <dbReference type="EMBL" id="MDF8333248.1"/>
    </source>
</evidence>
<sequence length="336" mass="36871">MQRPALLVVLALVAAVLLQHGTGGPMRYGAPVRKTDLMPDLRTGGGIPKLGRLELVGAWQLNSVYRDFGNFSAMRQLKSGTILALSDRNDYMEFVPPDRPGPFAVLRQGVTMHGKWGDPPPSADAEAFVVDPANQDIVLASEGVGELYRFSPDLVRHRRIPVPELAAWPENKGPEAMVLLQDGRLVILGETYTDWDDEKLHPGLVFSGIPGPAHPQRPGHFTIAMPAGFRPVELEQLPDGRLLVLGRSFSITGFRNVIALVDSRAIRAGATVATQEIARIDDPRIRDNFEGMAVTADADGKPAIWIISDSNLMVRLQRTLLLKLRFRAAYRISDPP</sequence>
<gene>
    <name evidence="2" type="ORF">POM99_08555</name>
</gene>
<evidence type="ECO:0000259" key="1">
    <source>
        <dbReference type="Pfam" id="PF13449"/>
    </source>
</evidence>
<accession>A0ABT6CI94</accession>
<dbReference type="EMBL" id="JAROCY010000006">
    <property type="protein sequence ID" value="MDF8333248.1"/>
    <property type="molecule type" value="Genomic_DNA"/>
</dbReference>
<evidence type="ECO:0000313" key="3">
    <source>
        <dbReference type="Proteomes" id="UP001222770"/>
    </source>
</evidence>
<feature type="domain" description="Phytase-like" evidence="1">
    <location>
        <begin position="67"/>
        <end position="311"/>
    </location>
</feature>
<dbReference type="PIRSF" id="PIRSF031900">
    <property type="entry name" value="UCP031900"/>
    <property type="match status" value="1"/>
</dbReference>
<name>A0ABT6CI94_9SPHN</name>
<reference evidence="2 3" key="1">
    <citation type="submission" date="2023-03" db="EMBL/GenBank/DDBJ databases">
        <title>Novosphingobium cyanobacteriorum sp. nov., isolated from a eutrophic reservoir during the Microcystis bloom period.</title>
        <authorList>
            <person name="Kang M."/>
            <person name="Le V."/>
            <person name="Ko S.-R."/>
            <person name="Lee S.-A."/>
            <person name="Ahn C.-Y."/>
        </authorList>
    </citation>
    <scope>NUCLEOTIDE SEQUENCE [LARGE SCALE GENOMIC DNA]</scope>
    <source>
        <strain evidence="2 3">HBC54</strain>
    </source>
</reference>
<dbReference type="InterPro" id="IPR014567">
    <property type="entry name" value="UCP031900"/>
</dbReference>